<organism evidence="2 3">
    <name type="scientific">Rhodohalobacter mucosus</name>
    <dbReference type="NCBI Taxonomy" id="2079485"/>
    <lineage>
        <taxon>Bacteria</taxon>
        <taxon>Pseudomonadati</taxon>
        <taxon>Balneolota</taxon>
        <taxon>Balneolia</taxon>
        <taxon>Balneolales</taxon>
        <taxon>Balneolaceae</taxon>
        <taxon>Rhodohalobacter</taxon>
    </lineage>
</organism>
<reference evidence="2 3" key="1">
    <citation type="submission" date="2018-05" db="EMBL/GenBank/DDBJ databases">
        <title>Rhodohalobacter halophilus gen. nov., sp. nov., a moderately halophilic member of the family Balneolaceae.</title>
        <authorList>
            <person name="Liu Z.-W."/>
        </authorList>
    </citation>
    <scope>NUCLEOTIDE SEQUENCE [LARGE SCALE GENOMIC DNA]</scope>
    <source>
        <strain evidence="2 3">8A47</strain>
    </source>
</reference>
<sequence>MKQPDATLNLTSDVNVIGSAVDFTYKWCVNAGLAEDDAVRVTQALDEIVTDIVLFAYPEQKEPGHFEVHFRSDSSSVQITVHEYGEPFDPDRHHYDSNKAIEEGEFEGAGFELVKYLTDEFTFENRGAEGKIFHLIKYIITDREPDLLPEESPDTEKTELDHEEFIVAPIDAHDAEDIAKLVYRSYGYSYPNEDLYFPKRIAMAVIRKKKIGVIARTNEDRPAGYFAILETSDSDVGEVGEAVVAPAFRRKGLFKKMMEMLIESAKESKLQGIFGKAIGIHDISQKVNQQYGFKTTGILLADFPAVHLYELLDPYPQPVSEIVDFLILKKDHNQKIYLPNQYRDLLSDIYAQFDVKPDFKEPESDPARAPFSDIDMKVDYNQKNSLLILRSAGRNVLNTIEQKFAYLKTRKINIIYIDLPLEDPVTPTLVEPLRKMGFVFSGLMPHFHKGKDHLRMQHVLCKLDLSLIVTYSEMSERVLSQVKKEVENGAQ</sequence>
<name>A0A316TP78_9BACT</name>
<gene>
    <name evidence="2" type="ORF">DDZ15_07775</name>
</gene>
<dbReference type="RefSeq" id="WP_109646530.1">
    <property type="nucleotide sequence ID" value="NZ_QGGB01000006.1"/>
</dbReference>
<dbReference type="InterPro" id="IPR016181">
    <property type="entry name" value="Acyl_CoA_acyltransferase"/>
</dbReference>
<dbReference type="OrthoDB" id="9792240at2"/>
<dbReference type="InterPro" id="IPR000182">
    <property type="entry name" value="GNAT_dom"/>
</dbReference>
<dbReference type="GO" id="GO:0016747">
    <property type="term" value="F:acyltransferase activity, transferring groups other than amino-acyl groups"/>
    <property type="evidence" value="ECO:0007669"/>
    <property type="project" value="InterPro"/>
</dbReference>
<dbReference type="Pfam" id="PF00583">
    <property type="entry name" value="Acetyltransf_1"/>
    <property type="match status" value="1"/>
</dbReference>
<dbReference type="AlphaFoldDB" id="A0A316TP78"/>
<dbReference type="Pfam" id="PF13581">
    <property type="entry name" value="HATPase_c_2"/>
    <property type="match status" value="1"/>
</dbReference>
<dbReference type="CDD" id="cd04301">
    <property type="entry name" value="NAT_SF"/>
    <property type="match status" value="1"/>
</dbReference>
<dbReference type="InterPro" id="IPR003594">
    <property type="entry name" value="HATPase_dom"/>
</dbReference>
<dbReference type="EMBL" id="QGGB01000006">
    <property type="protein sequence ID" value="PWN06417.1"/>
    <property type="molecule type" value="Genomic_DNA"/>
</dbReference>
<comment type="caution">
    <text evidence="2">The sequence shown here is derived from an EMBL/GenBank/DDBJ whole genome shotgun (WGS) entry which is preliminary data.</text>
</comment>
<dbReference type="SUPFAM" id="SSF55874">
    <property type="entry name" value="ATPase domain of HSP90 chaperone/DNA topoisomerase II/histidine kinase"/>
    <property type="match status" value="1"/>
</dbReference>
<dbReference type="InterPro" id="IPR036890">
    <property type="entry name" value="HATPase_C_sf"/>
</dbReference>
<proteinExistence type="predicted"/>
<dbReference type="CDD" id="cd16936">
    <property type="entry name" value="HATPase_RsbW-like"/>
    <property type="match status" value="1"/>
</dbReference>
<dbReference type="Proteomes" id="UP000245533">
    <property type="component" value="Unassembled WGS sequence"/>
</dbReference>
<feature type="domain" description="N-acetyltransferase" evidence="1">
    <location>
        <begin position="165"/>
        <end position="315"/>
    </location>
</feature>
<accession>A0A316TP78</accession>
<evidence type="ECO:0000313" key="3">
    <source>
        <dbReference type="Proteomes" id="UP000245533"/>
    </source>
</evidence>
<keyword evidence="3" id="KW-1185">Reference proteome</keyword>
<dbReference type="PROSITE" id="PS51186">
    <property type="entry name" value="GNAT"/>
    <property type="match status" value="1"/>
</dbReference>
<dbReference type="Gene3D" id="3.40.630.30">
    <property type="match status" value="1"/>
</dbReference>
<evidence type="ECO:0000259" key="1">
    <source>
        <dbReference type="PROSITE" id="PS51186"/>
    </source>
</evidence>
<dbReference type="Gene3D" id="3.30.565.10">
    <property type="entry name" value="Histidine kinase-like ATPase, C-terminal domain"/>
    <property type="match status" value="1"/>
</dbReference>
<evidence type="ECO:0000313" key="2">
    <source>
        <dbReference type="EMBL" id="PWN06417.1"/>
    </source>
</evidence>
<dbReference type="SUPFAM" id="SSF55729">
    <property type="entry name" value="Acyl-CoA N-acyltransferases (Nat)"/>
    <property type="match status" value="1"/>
</dbReference>
<protein>
    <recommendedName>
        <fullName evidence="1">N-acetyltransferase domain-containing protein</fullName>
    </recommendedName>
</protein>